<accession>A0A371J1X3</accession>
<dbReference type="AlphaFoldDB" id="A0A371J1X3"/>
<dbReference type="Proteomes" id="UP000215694">
    <property type="component" value="Unassembled WGS sequence"/>
</dbReference>
<keyword evidence="1" id="KW-1133">Transmembrane helix</keyword>
<evidence type="ECO:0000313" key="2">
    <source>
        <dbReference type="EMBL" id="RDY26812.1"/>
    </source>
</evidence>
<keyword evidence="3" id="KW-1185">Reference proteome</keyword>
<evidence type="ECO:0000313" key="3">
    <source>
        <dbReference type="Proteomes" id="UP000215694"/>
    </source>
</evidence>
<reference evidence="2 3" key="1">
    <citation type="journal article" date="2017" name="Genome Announc.">
        <title>Draft Genome Sequence of Romboutsia weinsteinii sp. nov. Strain CCRI-19649(T) Isolated from Surface Water.</title>
        <authorList>
            <person name="Maheux A.F."/>
            <person name="Boudreau D.K."/>
            <person name="Berube E."/>
            <person name="Boissinot M."/>
            <person name="Cantin P."/>
            <person name="Raymond F."/>
            <person name="Corbeil J."/>
            <person name="Omar R.F."/>
            <person name="Bergeron M.G."/>
        </authorList>
    </citation>
    <scope>NUCLEOTIDE SEQUENCE [LARGE SCALE GENOMIC DNA]</scope>
    <source>
        <strain evidence="2 3">CCRI-19649</strain>
    </source>
</reference>
<gene>
    <name evidence="2" type="ORF">CHL78_012130</name>
</gene>
<proteinExistence type="predicted"/>
<protein>
    <submittedName>
        <fullName evidence="2">Uncharacterized protein</fullName>
    </submittedName>
</protein>
<dbReference type="RefSeq" id="WP_094367001.1">
    <property type="nucleotide sequence ID" value="NZ_NOJY02000020.1"/>
</dbReference>
<keyword evidence="1" id="KW-0472">Membrane</keyword>
<dbReference type="EMBL" id="NOJY02000020">
    <property type="protein sequence ID" value="RDY26812.1"/>
    <property type="molecule type" value="Genomic_DNA"/>
</dbReference>
<organism evidence="2 3">
    <name type="scientific">Romboutsia weinsteinii</name>
    <dbReference type="NCBI Taxonomy" id="2020949"/>
    <lineage>
        <taxon>Bacteria</taxon>
        <taxon>Bacillati</taxon>
        <taxon>Bacillota</taxon>
        <taxon>Clostridia</taxon>
        <taxon>Peptostreptococcales</taxon>
        <taxon>Peptostreptococcaceae</taxon>
        <taxon>Romboutsia</taxon>
    </lineage>
</organism>
<evidence type="ECO:0000256" key="1">
    <source>
        <dbReference type="SAM" id="Phobius"/>
    </source>
</evidence>
<feature type="transmembrane region" description="Helical" evidence="1">
    <location>
        <begin position="15"/>
        <end position="32"/>
    </location>
</feature>
<name>A0A371J1X3_9FIRM</name>
<keyword evidence="1" id="KW-0812">Transmembrane</keyword>
<sequence length="78" mass="8928">MGLAIRKTKDLAKELIPYILLGALITSMYMNYKLMNRPSTKAFIDNMPYSHKYEGSEDGIIRDARPSIKVDGYKTQEI</sequence>
<comment type="caution">
    <text evidence="2">The sequence shown here is derived from an EMBL/GenBank/DDBJ whole genome shotgun (WGS) entry which is preliminary data.</text>
</comment>